<sequence length="72" mass="8141">MDNITVITLNANDEQIETVLTVDELIYAWQHDIDIPTNDDTVVSCVLSETQLYFETFGELMEALTGSDRKDS</sequence>
<gene>
    <name evidence="1" type="ORF">DW007_03020</name>
</gene>
<proteinExistence type="predicted"/>
<comment type="caution">
    <text evidence="1">The sequence shown here is derived from an EMBL/GenBank/DDBJ whole genome shotgun (WGS) entry which is preliminary data.</text>
</comment>
<accession>A0A415MET2</accession>
<organism evidence="1 2">
    <name type="scientific">Lachnospira eligens</name>
    <dbReference type="NCBI Taxonomy" id="39485"/>
    <lineage>
        <taxon>Bacteria</taxon>
        <taxon>Bacillati</taxon>
        <taxon>Bacillota</taxon>
        <taxon>Clostridia</taxon>
        <taxon>Lachnospirales</taxon>
        <taxon>Lachnospiraceae</taxon>
        <taxon>Lachnospira</taxon>
    </lineage>
</organism>
<evidence type="ECO:0000313" key="2">
    <source>
        <dbReference type="Proteomes" id="UP000285201"/>
    </source>
</evidence>
<dbReference type="EMBL" id="QROY01000002">
    <property type="protein sequence ID" value="RHL71134.1"/>
    <property type="molecule type" value="Genomic_DNA"/>
</dbReference>
<dbReference type="RefSeq" id="WP_118370120.1">
    <property type="nucleotide sequence ID" value="NZ_QROY01000002.1"/>
</dbReference>
<protein>
    <submittedName>
        <fullName evidence="1">Uncharacterized protein</fullName>
    </submittedName>
</protein>
<dbReference type="Proteomes" id="UP000285201">
    <property type="component" value="Unassembled WGS sequence"/>
</dbReference>
<evidence type="ECO:0000313" key="1">
    <source>
        <dbReference type="EMBL" id="RHL71134.1"/>
    </source>
</evidence>
<reference evidence="1 2" key="1">
    <citation type="submission" date="2018-08" db="EMBL/GenBank/DDBJ databases">
        <title>A genome reference for cultivated species of the human gut microbiota.</title>
        <authorList>
            <person name="Zou Y."/>
            <person name="Xue W."/>
            <person name="Luo G."/>
        </authorList>
    </citation>
    <scope>NUCLEOTIDE SEQUENCE [LARGE SCALE GENOMIC DNA]</scope>
    <source>
        <strain evidence="1 2">AF36-7BH</strain>
    </source>
</reference>
<dbReference type="AlphaFoldDB" id="A0A415MET2"/>
<name>A0A415MET2_9FIRM</name>